<reference evidence="1" key="1">
    <citation type="journal article" date="2022" name="bioRxiv">
        <title>Sequencing and chromosome-scale assembly of the giantPleurodeles waltlgenome.</title>
        <authorList>
            <person name="Brown T."/>
            <person name="Elewa A."/>
            <person name="Iarovenko S."/>
            <person name="Subramanian E."/>
            <person name="Araus A.J."/>
            <person name="Petzold A."/>
            <person name="Susuki M."/>
            <person name="Suzuki K.-i.T."/>
            <person name="Hayashi T."/>
            <person name="Toyoda A."/>
            <person name="Oliveira C."/>
            <person name="Osipova E."/>
            <person name="Leigh N.D."/>
            <person name="Simon A."/>
            <person name="Yun M.H."/>
        </authorList>
    </citation>
    <scope>NUCLEOTIDE SEQUENCE</scope>
    <source>
        <strain evidence="1">20211129_DDA</strain>
        <tissue evidence="1">Liver</tissue>
    </source>
</reference>
<sequence length="68" mass="7545">MYTVICATSGSAMTYIGNMRDAPSLQGAIHELIAIISESAVQRAVYEQLRLASMITAMPHQWRELSIF</sequence>
<proteinExistence type="predicted"/>
<protein>
    <submittedName>
        <fullName evidence="1">Uncharacterized protein</fullName>
    </submittedName>
</protein>
<evidence type="ECO:0000313" key="2">
    <source>
        <dbReference type="Proteomes" id="UP001066276"/>
    </source>
</evidence>
<dbReference type="Proteomes" id="UP001066276">
    <property type="component" value="Chromosome 9"/>
</dbReference>
<name>A0AAV7N730_PLEWA</name>
<dbReference type="EMBL" id="JANPWB010000013">
    <property type="protein sequence ID" value="KAJ1110509.1"/>
    <property type="molecule type" value="Genomic_DNA"/>
</dbReference>
<gene>
    <name evidence="1" type="ORF">NDU88_007860</name>
</gene>
<evidence type="ECO:0000313" key="1">
    <source>
        <dbReference type="EMBL" id="KAJ1110509.1"/>
    </source>
</evidence>
<keyword evidence="2" id="KW-1185">Reference proteome</keyword>
<organism evidence="1 2">
    <name type="scientific">Pleurodeles waltl</name>
    <name type="common">Iberian ribbed newt</name>
    <dbReference type="NCBI Taxonomy" id="8319"/>
    <lineage>
        <taxon>Eukaryota</taxon>
        <taxon>Metazoa</taxon>
        <taxon>Chordata</taxon>
        <taxon>Craniata</taxon>
        <taxon>Vertebrata</taxon>
        <taxon>Euteleostomi</taxon>
        <taxon>Amphibia</taxon>
        <taxon>Batrachia</taxon>
        <taxon>Caudata</taxon>
        <taxon>Salamandroidea</taxon>
        <taxon>Salamandridae</taxon>
        <taxon>Pleurodelinae</taxon>
        <taxon>Pleurodeles</taxon>
    </lineage>
</organism>
<dbReference type="AlphaFoldDB" id="A0AAV7N730"/>
<accession>A0AAV7N730</accession>
<comment type="caution">
    <text evidence="1">The sequence shown here is derived from an EMBL/GenBank/DDBJ whole genome shotgun (WGS) entry which is preliminary data.</text>
</comment>